<name>A0A1A8U4Z0_NOTFU</name>
<proteinExistence type="predicted"/>
<organism evidence="1">
    <name type="scientific">Nothobranchius furzeri</name>
    <name type="common">Turquoise killifish</name>
    <dbReference type="NCBI Taxonomy" id="105023"/>
    <lineage>
        <taxon>Eukaryota</taxon>
        <taxon>Metazoa</taxon>
        <taxon>Chordata</taxon>
        <taxon>Craniata</taxon>
        <taxon>Vertebrata</taxon>
        <taxon>Euteleostomi</taxon>
        <taxon>Actinopterygii</taxon>
        <taxon>Neopterygii</taxon>
        <taxon>Teleostei</taxon>
        <taxon>Neoteleostei</taxon>
        <taxon>Acanthomorphata</taxon>
        <taxon>Ovalentaria</taxon>
        <taxon>Atherinomorphae</taxon>
        <taxon>Cyprinodontiformes</taxon>
        <taxon>Nothobranchiidae</taxon>
        <taxon>Nothobranchius</taxon>
    </lineage>
</organism>
<evidence type="ECO:0000313" key="1">
    <source>
        <dbReference type="EMBL" id="SBS42432.1"/>
    </source>
</evidence>
<protein>
    <submittedName>
        <fullName evidence="1">Uncharacterized protein</fullName>
    </submittedName>
</protein>
<reference evidence="1" key="2">
    <citation type="submission" date="2016-06" db="EMBL/GenBank/DDBJ databases">
        <title>The genome of a short-lived fish provides insights into sex chromosome evolution and the genetic control of aging.</title>
        <authorList>
            <person name="Reichwald K."/>
            <person name="Felder M."/>
            <person name="Petzold A."/>
            <person name="Koch P."/>
            <person name="Groth M."/>
            <person name="Platzer M."/>
        </authorList>
    </citation>
    <scope>NUCLEOTIDE SEQUENCE</scope>
    <source>
        <tissue evidence="1">Brain</tissue>
    </source>
</reference>
<dbReference type="AlphaFoldDB" id="A0A1A8U4Z0"/>
<accession>A0A1A8U4Z0</accession>
<sequence>MTSSFPSSGILTTNLSCNNLVFSSPSLISLLTRTDPLSHRSPPLDFGFTLTLLTPVLATLPSSGFQLPQPSPGAVLNITATSGGAPLVLLKINHLFFLPRLLV</sequence>
<gene>
    <name evidence="1" type="primary">Nfu_g_1_007442</name>
</gene>
<reference evidence="1" key="1">
    <citation type="submission" date="2016-05" db="EMBL/GenBank/DDBJ databases">
        <authorList>
            <person name="Lavstsen T."/>
            <person name="Jespersen J.S."/>
        </authorList>
    </citation>
    <scope>NUCLEOTIDE SEQUENCE</scope>
    <source>
        <tissue evidence="1">Brain</tissue>
    </source>
</reference>
<dbReference type="EMBL" id="HAEJ01001975">
    <property type="protein sequence ID" value="SBS42432.1"/>
    <property type="molecule type" value="Transcribed_RNA"/>
</dbReference>